<dbReference type="EMBL" id="MU151133">
    <property type="protein sequence ID" value="KAF9449355.1"/>
    <property type="molecule type" value="Genomic_DNA"/>
</dbReference>
<dbReference type="Pfam" id="PF00069">
    <property type="entry name" value="Pkinase"/>
    <property type="match status" value="1"/>
</dbReference>
<name>A0A9P5XEQ0_9AGAR</name>
<dbReference type="GO" id="GO:0005737">
    <property type="term" value="C:cytoplasm"/>
    <property type="evidence" value="ECO:0007669"/>
    <property type="project" value="TreeGrafter"/>
</dbReference>
<dbReference type="SUPFAM" id="SSF56112">
    <property type="entry name" value="Protein kinase-like (PK-like)"/>
    <property type="match status" value="1"/>
</dbReference>
<dbReference type="InterPro" id="IPR050167">
    <property type="entry name" value="Ser_Thr_protein_kinase"/>
</dbReference>
<protein>
    <submittedName>
        <fullName evidence="3">Kinase-like protein</fullName>
    </submittedName>
</protein>
<organism evidence="3 4">
    <name type="scientific">Macrolepiota fuliginosa MF-IS2</name>
    <dbReference type="NCBI Taxonomy" id="1400762"/>
    <lineage>
        <taxon>Eukaryota</taxon>
        <taxon>Fungi</taxon>
        <taxon>Dikarya</taxon>
        <taxon>Basidiomycota</taxon>
        <taxon>Agaricomycotina</taxon>
        <taxon>Agaricomycetes</taxon>
        <taxon>Agaricomycetidae</taxon>
        <taxon>Agaricales</taxon>
        <taxon>Agaricineae</taxon>
        <taxon>Agaricaceae</taxon>
        <taxon>Macrolepiota</taxon>
    </lineage>
</organism>
<feature type="region of interest" description="Disordered" evidence="1">
    <location>
        <begin position="185"/>
        <end position="204"/>
    </location>
</feature>
<dbReference type="InterPro" id="IPR000719">
    <property type="entry name" value="Prot_kinase_dom"/>
</dbReference>
<reference evidence="3" key="1">
    <citation type="submission" date="2020-11" db="EMBL/GenBank/DDBJ databases">
        <authorList>
            <consortium name="DOE Joint Genome Institute"/>
            <person name="Ahrendt S."/>
            <person name="Riley R."/>
            <person name="Andreopoulos W."/>
            <person name="Labutti K."/>
            <person name="Pangilinan J."/>
            <person name="Ruiz-Duenas F.J."/>
            <person name="Barrasa J.M."/>
            <person name="Sanchez-Garcia M."/>
            <person name="Camarero S."/>
            <person name="Miyauchi S."/>
            <person name="Serrano A."/>
            <person name="Linde D."/>
            <person name="Babiker R."/>
            <person name="Drula E."/>
            <person name="Ayuso-Fernandez I."/>
            <person name="Pacheco R."/>
            <person name="Padilla G."/>
            <person name="Ferreira P."/>
            <person name="Barriuso J."/>
            <person name="Kellner H."/>
            <person name="Castanera R."/>
            <person name="Alfaro M."/>
            <person name="Ramirez L."/>
            <person name="Pisabarro A.G."/>
            <person name="Kuo A."/>
            <person name="Tritt A."/>
            <person name="Lipzen A."/>
            <person name="He G."/>
            <person name="Yan M."/>
            <person name="Ng V."/>
            <person name="Cullen D."/>
            <person name="Martin F."/>
            <person name="Rosso M.-N."/>
            <person name="Henrissat B."/>
            <person name="Hibbett D."/>
            <person name="Martinez A.T."/>
            <person name="Grigoriev I.V."/>
        </authorList>
    </citation>
    <scope>NUCLEOTIDE SEQUENCE</scope>
    <source>
        <strain evidence="3">MF-IS2</strain>
    </source>
</reference>
<accession>A0A9P5XEQ0</accession>
<dbReference type="Proteomes" id="UP000807342">
    <property type="component" value="Unassembled WGS sequence"/>
</dbReference>
<dbReference type="PANTHER" id="PTHR23257">
    <property type="entry name" value="SERINE-THREONINE PROTEIN KINASE"/>
    <property type="match status" value="1"/>
</dbReference>
<dbReference type="InterPro" id="IPR011009">
    <property type="entry name" value="Kinase-like_dom_sf"/>
</dbReference>
<sequence length="204" mass="22245">MFSVGIASGLAHLHQYDIVHGDLKPSNILIYQDSDGNIVPQISDFGRAKILNTKGFTGSLNVTQRYTPLEVLMGSHPSPENSIVGPPLGGDNQILTKMSDVYSLGMVLLHVISGTKPYTGMNQAQVVLTLSQHQEPESDMHGGDELVGWIWPLLRRCWAFGAATAERCTVQECSEDLSRLLETEESNVAQPQFLDPEDAGIAQN</sequence>
<dbReference type="GO" id="GO:0007165">
    <property type="term" value="P:signal transduction"/>
    <property type="evidence" value="ECO:0007669"/>
    <property type="project" value="TreeGrafter"/>
</dbReference>
<keyword evidence="3" id="KW-0808">Transferase</keyword>
<dbReference type="GO" id="GO:0005524">
    <property type="term" value="F:ATP binding"/>
    <property type="evidence" value="ECO:0007669"/>
    <property type="project" value="InterPro"/>
</dbReference>
<comment type="caution">
    <text evidence="3">The sequence shown here is derived from an EMBL/GenBank/DDBJ whole genome shotgun (WGS) entry which is preliminary data.</text>
</comment>
<proteinExistence type="predicted"/>
<dbReference type="PANTHER" id="PTHR23257:SF958">
    <property type="entry name" value="SERINE_THREONINE-PROTEIN KINASE WNK4"/>
    <property type="match status" value="1"/>
</dbReference>
<evidence type="ECO:0000313" key="3">
    <source>
        <dbReference type="EMBL" id="KAF9449355.1"/>
    </source>
</evidence>
<dbReference type="PROSITE" id="PS50011">
    <property type="entry name" value="PROTEIN_KINASE_DOM"/>
    <property type="match status" value="1"/>
</dbReference>
<dbReference type="OrthoDB" id="3260205at2759"/>
<dbReference type="PROSITE" id="PS00108">
    <property type="entry name" value="PROTEIN_KINASE_ST"/>
    <property type="match status" value="1"/>
</dbReference>
<dbReference type="InterPro" id="IPR008271">
    <property type="entry name" value="Ser/Thr_kinase_AS"/>
</dbReference>
<dbReference type="GO" id="GO:0004672">
    <property type="term" value="F:protein kinase activity"/>
    <property type="evidence" value="ECO:0007669"/>
    <property type="project" value="InterPro"/>
</dbReference>
<dbReference type="AlphaFoldDB" id="A0A9P5XEQ0"/>
<keyword evidence="4" id="KW-1185">Reference proteome</keyword>
<keyword evidence="3" id="KW-0418">Kinase</keyword>
<dbReference type="Gene3D" id="1.10.510.10">
    <property type="entry name" value="Transferase(Phosphotransferase) domain 1"/>
    <property type="match status" value="1"/>
</dbReference>
<evidence type="ECO:0000259" key="2">
    <source>
        <dbReference type="PROSITE" id="PS50011"/>
    </source>
</evidence>
<feature type="domain" description="Protein kinase" evidence="2">
    <location>
        <begin position="1"/>
        <end position="181"/>
    </location>
</feature>
<evidence type="ECO:0000256" key="1">
    <source>
        <dbReference type="SAM" id="MobiDB-lite"/>
    </source>
</evidence>
<evidence type="ECO:0000313" key="4">
    <source>
        <dbReference type="Proteomes" id="UP000807342"/>
    </source>
</evidence>
<gene>
    <name evidence="3" type="ORF">P691DRAFT_812664</name>
</gene>